<name>A0A1W6BZ89_9BACT</name>
<comment type="pathway">
    <text evidence="3 11">Carbohydrate degradation; pentose phosphate pathway; D-glyceraldehyde 3-phosphate and beta-D-fructose 6-phosphate from D-ribose 5-phosphate and D-xylulose 5-phosphate (non-oxidative stage): step 2/3.</text>
</comment>
<dbReference type="Proteomes" id="UP000192902">
    <property type="component" value="Chromosome"/>
</dbReference>
<dbReference type="PIRSF" id="PIRSF036915">
    <property type="entry name" value="Trnald_Bac_Plnt"/>
    <property type="match status" value="1"/>
</dbReference>
<evidence type="ECO:0000256" key="6">
    <source>
        <dbReference type="ARBA" id="ARBA00022490"/>
    </source>
</evidence>
<dbReference type="InterPro" id="IPR004732">
    <property type="entry name" value="Transaldolase_2"/>
</dbReference>
<dbReference type="NCBIfam" id="NF003026">
    <property type="entry name" value="PRK03903.1"/>
    <property type="match status" value="1"/>
</dbReference>
<reference evidence="12 13" key="1">
    <citation type="submission" date="2017-04" db="EMBL/GenBank/DDBJ databases">
        <title>Complete genome sequence of the Campylobacter cuniculorum type strain LMG24588.</title>
        <authorList>
            <person name="Miller W.G."/>
            <person name="Yee E."/>
            <person name="Revez J."/>
            <person name="Bono J.L."/>
            <person name="Rossi M."/>
        </authorList>
    </citation>
    <scope>NUCLEOTIDE SEQUENCE [LARGE SCALE GENOMIC DNA]</scope>
    <source>
        <strain evidence="12 13">LMG 24588</strain>
    </source>
</reference>
<dbReference type="Pfam" id="PF00923">
    <property type="entry name" value="TAL_FSA"/>
    <property type="match status" value="1"/>
</dbReference>
<feature type="active site" description="Schiff-base intermediate with substrate" evidence="11">
    <location>
        <position position="125"/>
    </location>
</feature>
<dbReference type="SUPFAM" id="SSF51569">
    <property type="entry name" value="Aldolase"/>
    <property type="match status" value="1"/>
</dbReference>
<dbReference type="InterPro" id="IPR013785">
    <property type="entry name" value="Aldolase_TIM"/>
</dbReference>
<keyword evidence="7 11" id="KW-0808">Transferase</keyword>
<dbReference type="UniPathway" id="UPA00115">
    <property type="reaction ID" value="UER00414"/>
</dbReference>
<evidence type="ECO:0000256" key="1">
    <source>
        <dbReference type="ARBA" id="ARBA00003518"/>
    </source>
</evidence>
<dbReference type="AlphaFoldDB" id="A0A1W6BZ89"/>
<evidence type="ECO:0000256" key="4">
    <source>
        <dbReference type="ARBA" id="ARBA00008426"/>
    </source>
</evidence>
<dbReference type="PROSITE" id="PS01054">
    <property type="entry name" value="TRANSALDOLASE_1"/>
    <property type="match status" value="1"/>
</dbReference>
<dbReference type="PANTHER" id="PTHR10683:SF31">
    <property type="entry name" value="TRANSALDOLASE"/>
    <property type="match status" value="1"/>
</dbReference>
<evidence type="ECO:0000256" key="3">
    <source>
        <dbReference type="ARBA" id="ARBA00004857"/>
    </source>
</evidence>
<evidence type="ECO:0000256" key="11">
    <source>
        <dbReference type="HAMAP-Rule" id="MF_00493"/>
    </source>
</evidence>
<evidence type="ECO:0000256" key="10">
    <source>
        <dbReference type="ARBA" id="ARBA00048810"/>
    </source>
</evidence>
<dbReference type="GO" id="GO:0004801">
    <property type="term" value="F:transaldolase activity"/>
    <property type="evidence" value="ECO:0007669"/>
    <property type="project" value="UniProtKB-UniRule"/>
</dbReference>
<dbReference type="RefSeq" id="WP_027305331.1">
    <property type="nucleotide sequence ID" value="NZ_CP020867.1"/>
</dbReference>
<dbReference type="PANTHER" id="PTHR10683">
    <property type="entry name" value="TRANSALDOLASE"/>
    <property type="match status" value="1"/>
</dbReference>
<dbReference type="GO" id="GO:0006098">
    <property type="term" value="P:pentose-phosphate shunt"/>
    <property type="evidence" value="ECO:0007669"/>
    <property type="project" value="UniProtKB-UniRule"/>
</dbReference>
<sequence>MKKFSLWCDFIENSFLDNEFLTLLENKINGATSNPSIFKNAILNSASYKEKISRLKGKKAKEIYEELAVLDIQKAADKLALKFFNNDDGFISIEIDPRFYDNTALSLGEAKRLYTAIARENVMIKIPATPASYEVMYELMKIGVNVNATLVFSLEQSQKCFEALNEGLKAFRKNNISLNPDCAKKIRSPKGVISIFVSRFDRLLNSKALEKNRIGILNANLAYNNIIRNNEPNIRALFASTGVKGDDLAKDYYIKELLFENSINTAPLDAIHAFQKDFEFKKPLMNFELYTELNKIISQDEREKACQILLDDGLEQFCRAFEEILRVL</sequence>
<evidence type="ECO:0000256" key="7">
    <source>
        <dbReference type="ARBA" id="ARBA00022679"/>
    </source>
</evidence>
<comment type="similarity">
    <text evidence="4 11">Belongs to the transaldolase family. Type 2 subfamily.</text>
</comment>
<evidence type="ECO:0000313" key="13">
    <source>
        <dbReference type="Proteomes" id="UP000192902"/>
    </source>
</evidence>
<dbReference type="HAMAP" id="MF_00493">
    <property type="entry name" value="Transaldolase_2"/>
    <property type="match status" value="1"/>
</dbReference>
<organism evidence="12 13">
    <name type="scientific">Campylobacter cuniculorum DSM 23162 = LMG 24588</name>
    <dbReference type="NCBI Taxonomy" id="1121267"/>
    <lineage>
        <taxon>Bacteria</taxon>
        <taxon>Pseudomonadati</taxon>
        <taxon>Campylobacterota</taxon>
        <taxon>Epsilonproteobacteria</taxon>
        <taxon>Campylobacterales</taxon>
        <taxon>Campylobacteraceae</taxon>
        <taxon>Campylobacter</taxon>
    </lineage>
</organism>
<dbReference type="Gene3D" id="3.20.20.70">
    <property type="entry name" value="Aldolase class I"/>
    <property type="match status" value="1"/>
</dbReference>
<dbReference type="OrthoDB" id="9809101at2"/>
<comment type="function">
    <text evidence="1 11">Transaldolase is important for the balance of metabolites in the pentose-phosphate pathway.</text>
</comment>
<dbReference type="STRING" id="1121267.CCUN_1807"/>
<dbReference type="KEGG" id="ccun:CCUN_1807"/>
<evidence type="ECO:0000256" key="9">
    <source>
        <dbReference type="ARBA" id="ARBA00023270"/>
    </source>
</evidence>
<dbReference type="InterPro" id="IPR001585">
    <property type="entry name" value="TAL/FSA"/>
</dbReference>
<dbReference type="EMBL" id="CP020867">
    <property type="protein sequence ID" value="ARJ57375.1"/>
    <property type="molecule type" value="Genomic_DNA"/>
</dbReference>
<gene>
    <name evidence="11 12" type="primary">tal</name>
    <name evidence="12" type="ORF">CCUN_1807</name>
</gene>
<dbReference type="InterPro" id="IPR018225">
    <property type="entry name" value="Transaldolase_AS"/>
</dbReference>
<keyword evidence="8 11" id="KW-0570">Pentose shunt</keyword>
<evidence type="ECO:0000256" key="5">
    <source>
        <dbReference type="ARBA" id="ARBA00013151"/>
    </source>
</evidence>
<evidence type="ECO:0000256" key="8">
    <source>
        <dbReference type="ARBA" id="ARBA00023126"/>
    </source>
</evidence>
<comment type="subcellular location">
    <subcellularLocation>
        <location evidence="2 11">Cytoplasm</location>
    </subcellularLocation>
</comment>
<proteinExistence type="inferred from homology"/>
<dbReference type="GO" id="GO:0005975">
    <property type="term" value="P:carbohydrate metabolic process"/>
    <property type="evidence" value="ECO:0007669"/>
    <property type="project" value="InterPro"/>
</dbReference>
<evidence type="ECO:0000313" key="12">
    <source>
        <dbReference type="EMBL" id="ARJ57375.1"/>
    </source>
</evidence>
<dbReference type="eggNOG" id="COG0176">
    <property type="taxonomic scope" value="Bacteria"/>
</dbReference>
<dbReference type="GO" id="GO:0005737">
    <property type="term" value="C:cytoplasm"/>
    <property type="evidence" value="ECO:0007669"/>
    <property type="project" value="UniProtKB-SubCell"/>
</dbReference>
<keyword evidence="9 11" id="KW-0704">Schiff base</keyword>
<dbReference type="EC" id="2.2.1.2" evidence="5 11"/>
<accession>A0A1W6BZ89</accession>
<protein>
    <recommendedName>
        <fullName evidence="5 11">Transaldolase</fullName>
        <ecNumber evidence="5 11">2.2.1.2</ecNumber>
    </recommendedName>
</protein>
<keyword evidence="6 11" id="KW-0963">Cytoplasm</keyword>
<evidence type="ECO:0000256" key="2">
    <source>
        <dbReference type="ARBA" id="ARBA00004496"/>
    </source>
</evidence>
<comment type="catalytic activity">
    <reaction evidence="10 11">
        <text>D-sedoheptulose 7-phosphate + D-glyceraldehyde 3-phosphate = D-erythrose 4-phosphate + beta-D-fructose 6-phosphate</text>
        <dbReference type="Rhea" id="RHEA:17053"/>
        <dbReference type="ChEBI" id="CHEBI:16897"/>
        <dbReference type="ChEBI" id="CHEBI:57483"/>
        <dbReference type="ChEBI" id="CHEBI:57634"/>
        <dbReference type="ChEBI" id="CHEBI:59776"/>
        <dbReference type="EC" id="2.2.1.2"/>
    </reaction>
</comment>